<dbReference type="SUPFAM" id="SSF47413">
    <property type="entry name" value="lambda repressor-like DNA-binding domains"/>
    <property type="match status" value="1"/>
</dbReference>
<dbReference type="RefSeq" id="WP_161443295.1">
    <property type="nucleotide sequence ID" value="NZ_WXWW01000078.1"/>
</dbReference>
<dbReference type="Pfam" id="PF12472">
    <property type="entry name" value="DUF3693"/>
    <property type="match status" value="1"/>
</dbReference>
<sequence>MYQIKLLDSYKTAKNYVQDKQIAADLGIPQQRISEMRTGKRYLSDKEAIFLAEATNIDPHEVLIFLAADRAKDFKAQRIWQDITAKLRNQGFEGLVLGLTGIFALNTLITQCALHRVWLISV</sequence>
<name>A0A7X4W972_9GAMM</name>
<dbReference type="GO" id="GO:0003677">
    <property type="term" value="F:DNA binding"/>
    <property type="evidence" value="ECO:0007669"/>
    <property type="project" value="InterPro"/>
</dbReference>
<evidence type="ECO:0000259" key="1">
    <source>
        <dbReference type="PROSITE" id="PS50943"/>
    </source>
</evidence>
<accession>A0A7X4W972</accession>
<dbReference type="Pfam" id="PF01381">
    <property type="entry name" value="HTH_3"/>
    <property type="match status" value="1"/>
</dbReference>
<dbReference type="Gene3D" id="1.10.260.40">
    <property type="entry name" value="lambda repressor-like DNA-binding domains"/>
    <property type="match status" value="1"/>
</dbReference>
<dbReference type="InterPro" id="IPR001387">
    <property type="entry name" value="Cro/C1-type_HTH"/>
</dbReference>
<dbReference type="AlphaFoldDB" id="A0A7X4W972"/>
<dbReference type="CDD" id="cd00093">
    <property type="entry name" value="HTH_XRE"/>
    <property type="match status" value="1"/>
</dbReference>
<dbReference type="PROSITE" id="PS50943">
    <property type="entry name" value="HTH_CROC1"/>
    <property type="match status" value="1"/>
</dbReference>
<evidence type="ECO:0000313" key="2">
    <source>
        <dbReference type="EMBL" id="NAW64536.1"/>
    </source>
</evidence>
<dbReference type="InterPro" id="IPR021096">
    <property type="entry name" value="Vibrio_phage_VSK_Orf152"/>
</dbReference>
<organism evidence="2 3">
    <name type="scientific">Photobacterium halotolerans</name>
    <dbReference type="NCBI Taxonomy" id="265726"/>
    <lineage>
        <taxon>Bacteria</taxon>
        <taxon>Pseudomonadati</taxon>
        <taxon>Pseudomonadota</taxon>
        <taxon>Gammaproteobacteria</taxon>
        <taxon>Vibrionales</taxon>
        <taxon>Vibrionaceae</taxon>
        <taxon>Photobacterium</taxon>
    </lineage>
</organism>
<gene>
    <name evidence="2" type="ORF">CAG72_04830</name>
</gene>
<reference evidence="2 3" key="1">
    <citation type="submission" date="2017-05" db="EMBL/GenBank/DDBJ databases">
        <title>High clonality and local adaptation shapes Vibrionaceae linages within an endangered oasis.</title>
        <authorList>
            <person name="Vazquez-Rosas-Landa M."/>
        </authorList>
    </citation>
    <scope>NUCLEOTIDE SEQUENCE [LARGE SCALE GENOMIC DNA]</scope>
    <source>
        <strain evidence="2 3">P46_P4S1P180</strain>
    </source>
</reference>
<dbReference type="EMBL" id="WXWW01000078">
    <property type="protein sequence ID" value="NAW64536.1"/>
    <property type="molecule type" value="Genomic_DNA"/>
</dbReference>
<comment type="caution">
    <text evidence="2">The sequence shown here is derived from an EMBL/GenBank/DDBJ whole genome shotgun (WGS) entry which is preliminary data.</text>
</comment>
<proteinExistence type="predicted"/>
<feature type="domain" description="HTH cro/C1-type" evidence="1">
    <location>
        <begin position="20"/>
        <end position="62"/>
    </location>
</feature>
<dbReference type="Proteomes" id="UP000465712">
    <property type="component" value="Unassembled WGS sequence"/>
</dbReference>
<protein>
    <submittedName>
        <fullName evidence="2">Helix-turn-helix domain-containing protein</fullName>
    </submittedName>
</protein>
<dbReference type="InterPro" id="IPR010982">
    <property type="entry name" value="Lambda_DNA-bd_dom_sf"/>
</dbReference>
<evidence type="ECO:0000313" key="3">
    <source>
        <dbReference type="Proteomes" id="UP000465712"/>
    </source>
</evidence>